<dbReference type="SUPFAM" id="SSF53756">
    <property type="entry name" value="UDP-Glycosyltransferase/glycogen phosphorylase"/>
    <property type="match status" value="1"/>
</dbReference>
<dbReference type="CDD" id="cd03784">
    <property type="entry name" value="GT1_Gtf-like"/>
    <property type="match status" value="1"/>
</dbReference>
<dbReference type="InterPro" id="IPR050426">
    <property type="entry name" value="Glycosyltransferase_28"/>
</dbReference>
<name>A0ABP6PWN6_9ACTN</name>
<dbReference type="InterPro" id="IPR002213">
    <property type="entry name" value="UDP_glucos_trans"/>
</dbReference>
<evidence type="ECO:0000259" key="1">
    <source>
        <dbReference type="Pfam" id="PF03033"/>
    </source>
</evidence>
<dbReference type="RefSeq" id="WP_344821391.1">
    <property type="nucleotide sequence ID" value="NZ_BAAAUV010000001.1"/>
</dbReference>
<dbReference type="InterPro" id="IPR010610">
    <property type="entry name" value="EryCIII-like_C"/>
</dbReference>
<sequence length="411" mass="43116">MGTKLLVTHGTDGDVLPFVRLGSLLRERGHDVTVITHAPYGPAIERRGLGFVAIDTEAEYERQLADTAPLLAGNRLDRWRGFYERNGLFGQITAEYEAIAERHVPGGTVVIGRHTSALSALMAAEGLGAPAVWAAVSPIQIMAERPARHLYATALKSGLAGVRAAAGLDPVTPWGRPDLQLGFWPGWFDEAGARSSGTLLTGFPLADDRSFPVPPAAAELLQGPVPPIVVTGGTGRMMHPAFYERAVAGCAEAGLPALLVVRHRDLVPRPLPQNVHWVPALPFHSALAGAGAILHHGGIGTIARALVSGTPQVILAHGVDRPDNAERLAASGLAGWLPAASWRPDLIAALLHEAVRTGAETLTAADGLAGAVQEIERLAGTGRSTEQGPALPPGLSGPRRAALLKVLEARR</sequence>
<dbReference type="Pfam" id="PF06722">
    <property type="entry name" value="EryCIII-like_C"/>
    <property type="match status" value="1"/>
</dbReference>
<evidence type="ECO:0000259" key="2">
    <source>
        <dbReference type="Pfam" id="PF06722"/>
    </source>
</evidence>
<feature type="domain" description="Erythromycin biosynthesis protein CIII-like C-terminal" evidence="2">
    <location>
        <begin position="264"/>
        <end position="360"/>
    </location>
</feature>
<dbReference type="PANTHER" id="PTHR48050">
    <property type="entry name" value="STEROL 3-BETA-GLUCOSYLTRANSFERASE"/>
    <property type="match status" value="1"/>
</dbReference>
<keyword evidence="4" id="KW-1185">Reference proteome</keyword>
<protein>
    <submittedName>
        <fullName evidence="3">Glycosyltransferase</fullName>
    </submittedName>
</protein>
<comment type="caution">
    <text evidence="3">The sequence shown here is derived from an EMBL/GenBank/DDBJ whole genome shotgun (WGS) entry which is preliminary data.</text>
</comment>
<dbReference type="Proteomes" id="UP001501237">
    <property type="component" value="Unassembled WGS sequence"/>
</dbReference>
<dbReference type="InterPro" id="IPR004276">
    <property type="entry name" value="GlycoTrans_28_N"/>
</dbReference>
<dbReference type="EMBL" id="BAAAUV010000001">
    <property type="protein sequence ID" value="GAA3194212.1"/>
    <property type="molecule type" value="Genomic_DNA"/>
</dbReference>
<proteinExistence type="predicted"/>
<dbReference type="PANTHER" id="PTHR48050:SF13">
    <property type="entry name" value="STEROL 3-BETA-GLUCOSYLTRANSFERASE UGT80A2"/>
    <property type="match status" value="1"/>
</dbReference>
<evidence type="ECO:0000313" key="4">
    <source>
        <dbReference type="Proteomes" id="UP001501237"/>
    </source>
</evidence>
<reference evidence="4" key="1">
    <citation type="journal article" date="2019" name="Int. J. Syst. Evol. Microbiol.">
        <title>The Global Catalogue of Microorganisms (GCM) 10K type strain sequencing project: providing services to taxonomists for standard genome sequencing and annotation.</title>
        <authorList>
            <consortium name="The Broad Institute Genomics Platform"/>
            <consortium name="The Broad Institute Genome Sequencing Center for Infectious Disease"/>
            <person name="Wu L."/>
            <person name="Ma J."/>
        </authorList>
    </citation>
    <scope>NUCLEOTIDE SEQUENCE [LARGE SCALE GENOMIC DNA]</scope>
    <source>
        <strain evidence="4">JCM 9377</strain>
    </source>
</reference>
<feature type="domain" description="Glycosyltransferase family 28 N-terminal" evidence="1">
    <location>
        <begin position="6"/>
        <end position="66"/>
    </location>
</feature>
<gene>
    <name evidence="3" type="ORF">GCM10010468_03930</name>
</gene>
<dbReference type="Gene3D" id="3.40.50.2000">
    <property type="entry name" value="Glycogen Phosphorylase B"/>
    <property type="match status" value="2"/>
</dbReference>
<organism evidence="3 4">
    <name type="scientific">Actinocorallia longicatena</name>
    <dbReference type="NCBI Taxonomy" id="111803"/>
    <lineage>
        <taxon>Bacteria</taxon>
        <taxon>Bacillati</taxon>
        <taxon>Actinomycetota</taxon>
        <taxon>Actinomycetes</taxon>
        <taxon>Streptosporangiales</taxon>
        <taxon>Thermomonosporaceae</taxon>
        <taxon>Actinocorallia</taxon>
    </lineage>
</organism>
<accession>A0ABP6PWN6</accession>
<evidence type="ECO:0000313" key="3">
    <source>
        <dbReference type="EMBL" id="GAA3194212.1"/>
    </source>
</evidence>
<dbReference type="Pfam" id="PF03033">
    <property type="entry name" value="Glyco_transf_28"/>
    <property type="match status" value="1"/>
</dbReference>